<name>A0A158DMK2_9BURK</name>
<reference evidence="2" key="1">
    <citation type="submission" date="2016-01" db="EMBL/GenBank/DDBJ databases">
        <authorList>
            <person name="Peeters Charlotte."/>
        </authorList>
    </citation>
    <scope>NUCLEOTIDE SEQUENCE [LARGE SCALE GENOMIC DNA]</scope>
</reference>
<sequence>MANLPLRQLGGVGVITDASPYDLPPNAFSSGNNVIFSEGRIQRAPVFKRLFSPIRSTLSYDAAAGTYDANANLYNSAEGGSSNASRFVGSYTDPIAGETVFVADNDGTIRAYPGNVMSFQTPTTGTVTNDNPWTHAQVAGLSILARKGMRPYARNIKNDTLYSLMGGDWVSTDTASIARGFKGYAIMLGVNKNGTDYPTMVKWSNPLQYSTAVSGFQWDPANTNYVAGENIIGDMKTPIRDGMALGEAFVIYSQNQLWLMEYSGDLNVFNFRRLPFEGGILNANCVVEVESKHFVFGSEDIYVHDGISRQSIADGRVRRRIFNTLDRNKQTACFVAHDSVSKLLHFCYATLQDEASFAGTAFCNQAATYNYKNDTWSFVDLPNIVGATEANASLVSNSFPSVTNSYTLYNTSYSSFSGGGTPKLSIMLGIYDQSKGLSDSAVYAVDLPTVGLVNLPANTETLKPAYVERVGISLDTQGLPLRSYKTVQCAVPESFFDDSTGTFTFEFGSSDLPEQTPNYRSKATFNPASDYKIDMMVSGRYLSYKISTPSISNFQVSGMDVEVKSLSKR</sequence>
<dbReference type="AlphaFoldDB" id="A0A158DMK2"/>
<keyword evidence="2" id="KW-1185">Reference proteome</keyword>
<dbReference type="OrthoDB" id="8735039at2"/>
<proteinExistence type="predicted"/>
<dbReference type="STRING" id="1777137.AWB76_07206"/>
<protein>
    <submittedName>
        <fullName evidence="1">Uncharacterized protein</fullName>
    </submittedName>
</protein>
<gene>
    <name evidence="1" type="ORF">AWB76_07206</name>
</gene>
<dbReference type="EMBL" id="FCOI02000046">
    <property type="protein sequence ID" value="SAK95839.1"/>
    <property type="molecule type" value="Genomic_DNA"/>
</dbReference>
<organism evidence="1 2">
    <name type="scientific">Caballeronia temeraria</name>
    <dbReference type="NCBI Taxonomy" id="1777137"/>
    <lineage>
        <taxon>Bacteria</taxon>
        <taxon>Pseudomonadati</taxon>
        <taxon>Pseudomonadota</taxon>
        <taxon>Betaproteobacteria</taxon>
        <taxon>Burkholderiales</taxon>
        <taxon>Burkholderiaceae</taxon>
        <taxon>Caballeronia</taxon>
    </lineage>
</organism>
<accession>A0A158DMK2</accession>
<evidence type="ECO:0000313" key="2">
    <source>
        <dbReference type="Proteomes" id="UP000054624"/>
    </source>
</evidence>
<evidence type="ECO:0000313" key="1">
    <source>
        <dbReference type="EMBL" id="SAK95839.1"/>
    </source>
</evidence>
<dbReference type="RefSeq" id="WP_061164735.1">
    <property type="nucleotide sequence ID" value="NZ_FCOI02000046.1"/>
</dbReference>
<dbReference type="Proteomes" id="UP000054624">
    <property type="component" value="Unassembled WGS sequence"/>
</dbReference>